<keyword evidence="1" id="KW-0472">Membrane</keyword>
<keyword evidence="1" id="KW-1133">Transmembrane helix</keyword>
<dbReference type="RefSeq" id="WP_156702576.1">
    <property type="nucleotide sequence ID" value="NZ_CACRUP010000024.1"/>
</dbReference>
<evidence type="ECO:0000256" key="1">
    <source>
        <dbReference type="SAM" id="Phobius"/>
    </source>
</evidence>
<keyword evidence="1" id="KW-0812">Transmembrane</keyword>
<reference evidence="2" key="1">
    <citation type="submission" date="2019-11" db="EMBL/GenBank/DDBJ databases">
        <authorList>
            <person name="Feng L."/>
        </authorList>
    </citation>
    <scope>NUCLEOTIDE SEQUENCE</scope>
    <source>
        <strain evidence="2">PgorbachiiLFYP46</strain>
    </source>
</reference>
<evidence type="ECO:0000313" key="2">
    <source>
        <dbReference type="EMBL" id="VYU21413.1"/>
    </source>
</evidence>
<accession>A0A6N3D738</accession>
<dbReference type="AlphaFoldDB" id="A0A6N3D738"/>
<organism evidence="2">
    <name type="scientific">Peptoniphilus gorbachii</name>
    <dbReference type="NCBI Taxonomy" id="411567"/>
    <lineage>
        <taxon>Bacteria</taxon>
        <taxon>Bacillati</taxon>
        <taxon>Bacillota</taxon>
        <taxon>Tissierellia</taxon>
        <taxon>Tissierellales</taxon>
        <taxon>Peptoniphilaceae</taxon>
        <taxon>Peptoniphilus</taxon>
    </lineage>
</organism>
<proteinExistence type="predicted"/>
<sequence>MKSKTTKVFKILFIIAAILILLAIILFVGLQIYFSPTPDSKRNNSIHGVKVNIQVSNDERKPIVRTFEKEKFENLSEKEIIKLRDTIDGRVEGDIPCIHLNEDNKIYFTFEGAEEVYHPEIPKIKIFASASHYDDKEKQRVIEGELDRLDDGRYYFETKRYSAQFEKYFIGYLRVEIYYTIDGVDYVSTFGTFQDNANEGTDFFDNETLENPIPPEE</sequence>
<protein>
    <submittedName>
        <fullName evidence="2">Uncharacterized protein</fullName>
    </submittedName>
</protein>
<gene>
    <name evidence="2" type="ORF">PGLFYP46_00537</name>
</gene>
<feature type="transmembrane region" description="Helical" evidence="1">
    <location>
        <begin position="12"/>
        <end position="34"/>
    </location>
</feature>
<dbReference type="EMBL" id="CACRUP010000024">
    <property type="protein sequence ID" value="VYU21413.1"/>
    <property type="molecule type" value="Genomic_DNA"/>
</dbReference>
<name>A0A6N3D738_9FIRM</name>